<dbReference type="AlphaFoldDB" id="A0A838ZSE5"/>
<evidence type="ECO:0000256" key="7">
    <source>
        <dbReference type="ARBA" id="ARBA00023065"/>
    </source>
</evidence>
<keyword evidence="6" id="KW-0408">Iron</keyword>
<dbReference type="InterPro" id="IPR037066">
    <property type="entry name" value="Plug_dom_sf"/>
</dbReference>
<evidence type="ECO:0000256" key="12">
    <source>
        <dbReference type="RuleBase" id="RU003357"/>
    </source>
</evidence>
<evidence type="ECO:0000259" key="14">
    <source>
        <dbReference type="Pfam" id="PF00593"/>
    </source>
</evidence>
<feature type="domain" description="TonB-dependent receptor plug" evidence="15">
    <location>
        <begin position="116"/>
        <end position="241"/>
    </location>
</feature>
<evidence type="ECO:0000256" key="6">
    <source>
        <dbReference type="ARBA" id="ARBA00023004"/>
    </source>
</evidence>
<keyword evidence="8 12" id="KW-0798">TonB box</keyword>
<evidence type="ECO:0000256" key="10">
    <source>
        <dbReference type="ARBA" id="ARBA00023237"/>
    </source>
</evidence>
<dbReference type="GO" id="GO:0006826">
    <property type="term" value="P:iron ion transport"/>
    <property type="evidence" value="ECO:0007669"/>
    <property type="project" value="UniProtKB-KW"/>
</dbReference>
<evidence type="ECO:0000256" key="8">
    <source>
        <dbReference type="ARBA" id="ARBA00023077"/>
    </source>
</evidence>
<comment type="subcellular location">
    <subcellularLocation>
        <location evidence="1 11">Cell outer membrane</location>
        <topology evidence="1 11">Multi-pass membrane protein</topology>
    </subcellularLocation>
</comment>
<keyword evidence="3 11" id="KW-1134">Transmembrane beta strand</keyword>
<dbReference type="Gene3D" id="2.40.170.20">
    <property type="entry name" value="TonB-dependent receptor, beta-barrel domain"/>
    <property type="match status" value="1"/>
</dbReference>
<dbReference type="Pfam" id="PF07715">
    <property type="entry name" value="Plug"/>
    <property type="match status" value="1"/>
</dbReference>
<evidence type="ECO:0000256" key="3">
    <source>
        <dbReference type="ARBA" id="ARBA00022452"/>
    </source>
</evidence>
<dbReference type="NCBIfam" id="TIGR04056">
    <property type="entry name" value="OMP_RagA_SusC"/>
    <property type="match status" value="1"/>
</dbReference>
<evidence type="ECO:0000256" key="1">
    <source>
        <dbReference type="ARBA" id="ARBA00004571"/>
    </source>
</evidence>
<dbReference type="InterPro" id="IPR012910">
    <property type="entry name" value="Plug_dom"/>
</dbReference>
<evidence type="ECO:0000313" key="17">
    <source>
        <dbReference type="Proteomes" id="UP000552241"/>
    </source>
</evidence>
<proteinExistence type="inferred from homology"/>
<dbReference type="NCBIfam" id="TIGR04057">
    <property type="entry name" value="SusC_RagA_signa"/>
    <property type="match status" value="1"/>
</dbReference>
<evidence type="ECO:0000256" key="9">
    <source>
        <dbReference type="ARBA" id="ARBA00023136"/>
    </source>
</evidence>
<feature type="chain" id="PRO_5032483463" evidence="13">
    <location>
        <begin position="23"/>
        <end position="1076"/>
    </location>
</feature>
<evidence type="ECO:0000256" key="5">
    <source>
        <dbReference type="ARBA" id="ARBA00022692"/>
    </source>
</evidence>
<dbReference type="InterPro" id="IPR008969">
    <property type="entry name" value="CarboxyPept-like_regulatory"/>
</dbReference>
<keyword evidence="9 11" id="KW-0472">Membrane</keyword>
<dbReference type="InterPro" id="IPR000531">
    <property type="entry name" value="Beta-barrel_TonB"/>
</dbReference>
<dbReference type="SUPFAM" id="SSF49464">
    <property type="entry name" value="Carboxypeptidase regulatory domain-like"/>
    <property type="match status" value="1"/>
</dbReference>
<dbReference type="InterPro" id="IPR036942">
    <property type="entry name" value="Beta-barrel_TonB_sf"/>
</dbReference>
<keyword evidence="5 11" id="KW-0812">Transmembrane</keyword>
<keyword evidence="7" id="KW-0406">Ion transport</keyword>
<evidence type="ECO:0000256" key="13">
    <source>
        <dbReference type="SAM" id="SignalP"/>
    </source>
</evidence>
<dbReference type="RefSeq" id="WP_182043156.1">
    <property type="nucleotide sequence ID" value="NZ_JACDZE010000001.1"/>
</dbReference>
<keyword evidence="13" id="KW-0732">Signal</keyword>
<evidence type="ECO:0000256" key="11">
    <source>
        <dbReference type="PROSITE-ProRule" id="PRU01360"/>
    </source>
</evidence>
<dbReference type="InterPro" id="IPR023996">
    <property type="entry name" value="TonB-dep_OMP_SusC/RagA"/>
</dbReference>
<sequence length="1076" mass="116980">MSTKLRGLLVLCGILLGGILFAQEKTVTGTVTDAYGFGVPDASVTSSSGQEVFTDMDGNYSITANEGDVLTIEALGLDVSTVTVGASDIYNATLRESGAIELEGAVVTALGITRDKKSLGYATQEISGEEISKTPVSNFADALSGEIAGLDITSSGTMGGSTNIIVRGYKSITGNNQALIVVDGTPINNNTYNPVDQQRGRGGYDYSNAASDINPNDIESVNVLKGAAATALYGSRGANGVVMITTKSGKRNKGIGVEVNSSVFVGAADKETLPKYQKQYGAGYGPYYASDNGYFGLSDVNGDGVLDLTTPFTEDASYGAAFDPNLMIYQWNSIYPQLPTYRQASPWVAGQEDPNYIWNISETYTNSVAFSGGNDKGAFRLGFTNFTQNGNLVNSKLLRNSLDFSGDYSFTDELTVSANISYVNNSGKGRVGTGYEGNNPMQSFRQWWQTNVDMRQQEAAFLLTGQNITWNPRSATDLRPIYTDNYFWNRANNYQTDDRNRYFGNVGVNYEFNDWISLLGRFAFDNYDETREERIAVGSAGGATAYVGEYSLFKQTVSENNYDLILNINKDLTDNINLDANAGWNLRVTDRNGFIGTTNGGLQVPGLYTLDNSINPLGASDMQQYRWRKMVDGMFARASVGFYRTFFVEGSIRTDRSSALPKNDNRYSYWSASGSFVFSELIDGDWLNFGKLRGNYAKVANDLDPLNVYNIYNLNTSFGSISSGSNPAVSNNPNLLPETTGGYELGLEMAMFKNRVSFDVSYYDNETEDLLTQIVTTGAIGATGAWANVGSVRNKGIEASLTLTPIRSNSFTWDIIANFAKNTSEVTQLAGDSEYYPLTSFQGGVEYGAWLNQPLGVLVGTNYVYDENGNKVVGEDGFYLTEAGQIIGDTNPEWTGGLKNRLSYKNLTLSFLIDVQQGGDVFSLDTWYGYQTGIYDFSAGLNDLGNPIRNSLENGGGVILPGVKEDGSTNDIRVGASDDTNPFGYGGAPRAAHVYDASFVKLRNVTLSYDLPESLIKNTFIQKFTISAIGRNLWIIHKNVPYSDPEAGLSAGNFRGYQSGAYPTIREIGASIKVEF</sequence>
<evidence type="ECO:0000313" key="16">
    <source>
        <dbReference type="EMBL" id="MBA5629609.1"/>
    </source>
</evidence>
<name>A0A838ZSE5_9FLAO</name>
<evidence type="ECO:0000259" key="15">
    <source>
        <dbReference type="Pfam" id="PF07715"/>
    </source>
</evidence>
<dbReference type="PANTHER" id="PTHR32552:SF81">
    <property type="entry name" value="TONB-DEPENDENT OUTER MEMBRANE RECEPTOR"/>
    <property type="match status" value="1"/>
</dbReference>
<keyword evidence="4" id="KW-0410">Iron transport</keyword>
<keyword evidence="17" id="KW-1185">Reference proteome</keyword>
<evidence type="ECO:0000256" key="2">
    <source>
        <dbReference type="ARBA" id="ARBA00022448"/>
    </source>
</evidence>
<accession>A0A838ZSE5</accession>
<evidence type="ECO:0000256" key="4">
    <source>
        <dbReference type="ARBA" id="ARBA00022496"/>
    </source>
</evidence>
<dbReference type="Pfam" id="PF00593">
    <property type="entry name" value="TonB_dep_Rec_b-barrel"/>
    <property type="match status" value="1"/>
</dbReference>
<dbReference type="Gene3D" id="2.170.130.10">
    <property type="entry name" value="TonB-dependent receptor, plug domain"/>
    <property type="match status" value="1"/>
</dbReference>
<dbReference type="PROSITE" id="PS52016">
    <property type="entry name" value="TONB_DEPENDENT_REC_3"/>
    <property type="match status" value="1"/>
</dbReference>
<protein>
    <submittedName>
        <fullName evidence="16">SusC/RagA family TonB-linked outer membrane protein</fullName>
    </submittedName>
</protein>
<keyword evidence="2 11" id="KW-0813">Transport</keyword>
<dbReference type="PANTHER" id="PTHR32552">
    <property type="entry name" value="FERRICHROME IRON RECEPTOR-RELATED"/>
    <property type="match status" value="1"/>
</dbReference>
<dbReference type="SUPFAM" id="SSF56935">
    <property type="entry name" value="Porins"/>
    <property type="match status" value="1"/>
</dbReference>
<keyword evidence="10 11" id="KW-0998">Cell outer membrane</keyword>
<comment type="similarity">
    <text evidence="11 12">Belongs to the TonB-dependent receptor family.</text>
</comment>
<comment type="caution">
    <text evidence="16">The sequence shown here is derived from an EMBL/GenBank/DDBJ whole genome shotgun (WGS) entry which is preliminary data.</text>
</comment>
<reference evidence="16 17" key="1">
    <citation type="submission" date="2020-07" db="EMBL/GenBank/DDBJ databases">
        <title>Moheibacter lacus sp. nov., a member of the family Flavobacteriaceae isolated from freshwater lake sediment.</title>
        <authorList>
            <person name="Liu Y."/>
        </authorList>
    </citation>
    <scope>NUCLEOTIDE SEQUENCE [LARGE SCALE GENOMIC DNA]</scope>
    <source>
        <strain evidence="16 17">BDHS18</strain>
    </source>
</reference>
<dbReference type="EMBL" id="JACDZE010000001">
    <property type="protein sequence ID" value="MBA5629609.1"/>
    <property type="molecule type" value="Genomic_DNA"/>
</dbReference>
<dbReference type="InterPro" id="IPR023997">
    <property type="entry name" value="TonB-dep_OMP_SusC/RagA_CS"/>
</dbReference>
<gene>
    <name evidence="16" type="ORF">HU137_07485</name>
</gene>
<feature type="domain" description="TonB-dependent receptor-like beta-barrel" evidence="14">
    <location>
        <begin position="474"/>
        <end position="868"/>
    </location>
</feature>
<dbReference type="GO" id="GO:0009279">
    <property type="term" value="C:cell outer membrane"/>
    <property type="evidence" value="ECO:0007669"/>
    <property type="project" value="UniProtKB-SubCell"/>
</dbReference>
<organism evidence="16 17">
    <name type="scientific">Moheibacter lacus</name>
    <dbReference type="NCBI Taxonomy" id="2745851"/>
    <lineage>
        <taxon>Bacteria</taxon>
        <taxon>Pseudomonadati</taxon>
        <taxon>Bacteroidota</taxon>
        <taxon>Flavobacteriia</taxon>
        <taxon>Flavobacteriales</taxon>
        <taxon>Weeksellaceae</taxon>
        <taxon>Moheibacter</taxon>
    </lineage>
</organism>
<feature type="signal peptide" evidence="13">
    <location>
        <begin position="1"/>
        <end position="22"/>
    </location>
</feature>
<dbReference type="InterPro" id="IPR039426">
    <property type="entry name" value="TonB-dep_rcpt-like"/>
</dbReference>
<dbReference type="Proteomes" id="UP000552241">
    <property type="component" value="Unassembled WGS sequence"/>
</dbReference>